<keyword evidence="3" id="KW-1185">Reference proteome</keyword>
<protein>
    <recommendedName>
        <fullName evidence="4">Zinc-finger domain-containing protein</fullName>
    </recommendedName>
</protein>
<gene>
    <name evidence="2" type="ORF">WJU16_22520</name>
</gene>
<dbReference type="Gene3D" id="1.10.10.1320">
    <property type="entry name" value="Anti-sigma factor, zinc-finger domain"/>
    <property type="match status" value="1"/>
</dbReference>
<dbReference type="EMBL" id="CP149822">
    <property type="protein sequence ID" value="WZN40741.1"/>
    <property type="molecule type" value="Genomic_DNA"/>
</dbReference>
<name>A0ABZ2YLW3_9BACT</name>
<feature type="transmembrane region" description="Helical" evidence="1">
    <location>
        <begin position="81"/>
        <end position="101"/>
    </location>
</feature>
<dbReference type="InterPro" id="IPR041916">
    <property type="entry name" value="Anti_sigma_zinc_sf"/>
</dbReference>
<evidence type="ECO:0008006" key="4">
    <source>
        <dbReference type="Google" id="ProtNLM"/>
    </source>
</evidence>
<reference evidence="3" key="1">
    <citation type="submission" date="2024-03" db="EMBL/GenBank/DDBJ databases">
        <title>Chitinophaga horti sp. nov., isolated from garden soil.</title>
        <authorList>
            <person name="Lee D.S."/>
            <person name="Han D.M."/>
            <person name="Baek J.H."/>
            <person name="Choi D.G."/>
            <person name="Jeon J.H."/>
            <person name="Jeon C.O."/>
        </authorList>
    </citation>
    <scope>NUCLEOTIDE SEQUENCE [LARGE SCALE GENOMIC DNA]</scope>
    <source>
        <strain evidence="3">GPA1</strain>
    </source>
</reference>
<keyword evidence="1" id="KW-0472">Membrane</keyword>
<evidence type="ECO:0000256" key="1">
    <source>
        <dbReference type="SAM" id="Phobius"/>
    </source>
</evidence>
<feature type="transmembrane region" description="Helical" evidence="1">
    <location>
        <begin position="107"/>
        <end position="129"/>
    </location>
</feature>
<dbReference type="Proteomes" id="UP001485459">
    <property type="component" value="Chromosome"/>
</dbReference>
<organism evidence="2 3">
    <name type="scientific">Chitinophaga pollutisoli</name>
    <dbReference type="NCBI Taxonomy" id="3133966"/>
    <lineage>
        <taxon>Bacteria</taxon>
        <taxon>Pseudomonadati</taxon>
        <taxon>Bacteroidota</taxon>
        <taxon>Chitinophagia</taxon>
        <taxon>Chitinophagales</taxon>
        <taxon>Chitinophagaceae</taxon>
        <taxon>Chitinophaga</taxon>
    </lineage>
</organism>
<evidence type="ECO:0000313" key="3">
    <source>
        <dbReference type="Proteomes" id="UP001485459"/>
    </source>
</evidence>
<proteinExistence type="predicted"/>
<dbReference type="RefSeq" id="WP_341835606.1">
    <property type="nucleotide sequence ID" value="NZ_CP149822.1"/>
</dbReference>
<sequence>MNNHPSDNEIQEYVLFPPGEVHAHIANCPLCQEKAQRYRQLTGLLSAHATVVPDFKLADRVMARLTESRQPAPRRVKSENIAIVASGLTGLGAIVFAGWITGFFAGLAAYTFAIMAAGSLLLLGFLLVVQLRGYRKIMQITEKETFLQPN</sequence>
<keyword evidence="1" id="KW-0812">Transmembrane</keyword>
<keyword evidence="1" id="KW-1133">Transmembrane helix</keyword>
<accession>A0ABZ2YLW3</accession>
<evidence type="ECO:0000313" key="2">
    <source>
        <dbReference type="EMBL" id="WZN40741.1"/>
    </source>
</evidence>